<dbReference type="EMBL" id="JAUSQM010000001">
    <property type="protein sequence ID" value="MDP9820505.1"/>
    <property type="molecule type" value="Genomic_DNA"/>
</dbReference>
<dbReference type="Proteomes" id="UP001240447">
    <property type="component" value="Unassembled WGS sequence"/>
</dbReference>
<gene>
    <name evidence="1" type="ORF">J2S59_000314</name>
</gene>
<protein>
    <recommendedName>
        <fullName evidence="3">Phage protein</fullName>
    </recommendedName>
</protein>
<keyword evidence="2" id="KW-1185">Reference proteome</keyword>
<proteinExistence type="predicted"/>
<name>A0ABT9NKY8_9ACTN</name>
<comment type="caution">
    <text evidence="1">The sequence shown here is derived from an EMBL/GenBank/DDBJ whole genome shotgun (WGS) entry which is preliminary data.</text>
</comment>
<evidence type="ECO:0000313" key="1">
    <source>
        <dbReference type="EMBL" id="MDP9820505.1"/>
    </source>
</evidence>
<reference evidence="1 2" key="1">
    <citation type="submission" date="2023-07" db="EMBL/GenBank/DDBJ databases">
        <title>Sequencing the genomes of 1000 actinobacteria strains.</title>
        <authorList>
            <person name="Klenk H.-P."/>
        </authorList>
    </citation>
    <scope>NUCLEOTIDE SEQUENCE [LARGE SCALE GENOMIC DNA]</scope>
    <source>
        <strain evidence="1 2">GD13</strain>
    </source>
</reference>
<organism evidence="1 2">
    <name type="scientific">Nocardioides massiliensis</name>
    <dbReference type="NCBI Taxonomy" id="1325935"/>
    <lineage>
        <taxon>Bacteria</taxon>
        <taxon>Bacillati</taxon>
        <taxon>Actinomycetota</taxon>
        <taxon>Actinomycetes</taxon>
        <taxon>Propionibacteriales</taxon>
        <taxon>Nocardioidaceae</taxon>
        <taxon>Nocardioides</taxon>
    </lineage>
</organism>
<accession>A0ABT9NKY8</accession>
<evidence type="ECO:0000313" key="2">
    <source>
        <dbReference type="Proteomes" id="UP001240447"/>
    </source>
</evidence>
<dbReference type="RefSeq" id="WP_068119297.1">
    <property type="nucleotide sequence ID" value="NZ_CCXJ01000178.1"/>
</dbReference>
<evidence type="ECO:0008006" key="3">
    <source>
        <dbReference type="Google" id="ProtNLM"/>
    </source>
</evidence>
<sequence length="107" mass="12105">MSEKYTPVEGDKVRVVLEGAVDCTVSLGFFVDADDVRSFVANKHVVSVEKIKPPVEVFGPGDTVRSKACRQLYSIGWGGYFVHATGKWRRELHLPFTSERYERVELK</sequence>